<dbReference type="GO" id="GO:0005576">
    <property type="term" value="C:extracellular region"/>
    <property type="evidence" value="ECO:0007669"/>
    <property type="project" value="UniProtKB-UniRule"/>
</dbReference>
<organism evidence="4">
    <name type="scientific">Ralstonia solanacearum CFBP2957</name>
    <dbReference type="NCBI Taxonomy" id="859656"/>
    <lineage>
        <taxon>Bacteria</taxon>
        <taxon>Pseudomonadati</taxon>
        <taxon>Pseudomonadota</taxon>
        <taxon>Betaproteobacteria</taxon>
        <taxon>Burkholderiales</taxon>
        <taxon>Burkholderiaceae</taxon>
        <taxon>Ralstonia</taxon>
        <taxon>Ralstonia solanacearum species complex</taxon>
    </lineage>
</organism>
<evidence type="ECO:0000259" key="3">
    <source>
        <dbReference type="PROSITE" id="PS52053"/>
    </source>
</evidence>
<dbReference type="GO" id="GO:0016567">
    <property type="term" value="P:protein ubiquitination"/>
    <property type="evidence" value="ECO:0007669"/>
    <property type="project" value="InterPro"/>
</dbReference>
<protein>
    <submittedName>
        <fullName evidence="4">Putative type III effector protein</fullName>
    </submittedName>
</protein>
<geneLocation type="plasmid" evidence="4">
    <name>RCFBPv3_mp</name>
</geneLocation>
<keyword evidence="1" id="KW-0808">Transferase</keyword>
<sequence length="436" mass="48391">MPLDMVFIVRSFNVAPPDQEPSTSDGQPAATSSRRSGTLPARRTPAAVLGGLLGFSRRRAEEVTASVNIRAMDQMPPQALLDTWAQACKLEPETVDALRAVLNNEDGRPFLSFLGRLGRCASFRPLHRAGSVRELGHLLKLAARSDAYRAFCFDIARGADADCHDNVDVIFGNLRLAARNPTYHGNASLDQVLKYHKSCVPWSLIDDFVSKQFSLFDEPLEKVLALRIRLSDILPVKTPAMVNRVLANVDDEAEKQARAYIATHRRTKEHLQRNLCRSPAWHRFLVQRHPVEFAANTLLWDAALQDVMKKADDGATSRSAQPHPDTDALGSRTEALARARAMPGIGTGRAFQRLQENATVCLMEGMTRRLVVDKRPPPKTEAKAYANLLADPDWLAYLEREYPDDEAFASGSLGARDRHERLMLLTQQEIAAARAG</sequence>
<dbReference type="PROSITE" id="PS52053">
    <property type="entry name" value="NEL"/>
    <property type="match status" value="1"/>
</dbReference>
<evidence type="ECO:0000256" key="2">
    <source>
        <dbReference type="SAM" id="MobiDB-lite"/>
    </source>
</evidence>
<feature type="compositionally biased region" description="Polar residues" evidence="2">
    <location>
        <begin position="20"/>
        <end position="36"/>
    </location>
</feature>
<dbReference type="EMBL" id="FP885907">
    <property type="protein sequence ID" value="CBJ54335.1"/>
    <property type="molecule type" value="Genomic_DNA"/>
</dbReference>
<evidence type="ECO:0000256" key="1">
    <source>
        <dbReference type="PROSITE-ProRule" id="PRU01398"/>
    </source>
</evidence>
<dbReference type="PATRIC" id="fig|859656.5.peg.4713"/>
<reference evidence="4" key="2">
    <citation type="submission" date="2010-02" db="EMBL/GenBank/DDBJ databases">
        <authorList>
            <person name="Genoscope - CEA"/>
        </authorList>
    </citation>
    <scope>NUCLEOTIDE SEQUENCE</scope>
    <source>
        <strain evidence="4">CFBP2957</strain>
        <plasmid evidence="4">RCFBPv3_mp</plasmid>
    </source>
</reference>
<dbReference type="GO" id="GO:0004842">
    <property type="term" value="F:ubiquitin-protein transferase activity"/>
    <property type="evidence" value="ECO:0007669"/>
    <property type="project" value="UniProtKB-UniRule"/>
</dbReference>
<comment type="similarity">
    <text evidence="1">Belongs to the LRR-containing bacterial E3 ligase family.</text>
</comment>
<keyword evidence="1" id="KW-1035">Host cytoplasm</keyword>
<dbReference type="RefSeq" id="WP_013208806.1">
    <property type="nucleotide sequence ID" value="NC_014309.1"/>
</dbReference>
<name>D8P5Z9_RALSL</name>
<keyword evidence="4" id="KW-0614">Plasmid</keyword>
<dbReference type="Gene3D" id="1.20.58.360">
    <property type="entry name" value="Shigella T3SS effector IpaH defines"/>
    <property type="match status" value="1"/>
</dbReference>
<feature type="domain" description="NEL" evidence="3">
    <location>
        <begin position="76"/>
        <end position="361"/>
    </location>
</feature>
<accession>D8P5Z9</accession>
<comment type="PTM">
    <text evidence="1">Ubiquitinated in the presence of host E1 ubiquitin-activating enzyme, E2 ubiquitin-conjugating enzyme and ubiquitin.</text>
</comment>
<reference evidence="4" key="1">
    <citation type="journal article" date="2010" name="BMC Genomics">
        <title>Genomes of three tomato pathogens within the Ralstonia solanacearum species complex reveal significant evolutionary divergence.</title>
        <authorList>
            <person name="Remenant B."/>
            <person name="Coupat-Goutaland B."/>
            <person name="Guidot A."/>
            <person name="Cellier G."/>
            <person name="Wicker E."/>
            <person name="Allen C."/>
            <person name="Fegan M."/>
            <person name="Pruvost O."/>
            <person name="Elbaz M."/>
            <person name="Calteau A."/>
            <person name="Salvignol G."/>
            <person name="Mornico D."/>
            <person name="Mangenot S."/>
            <person name="Barbe V."/>
            <person name="Medigue C."/>
            <person name="Prior P."/>
        </authorList>
    </citation>
    <scope>NUCLEOTIDE SEQUENCE [LARGE SCALE GENOMIC DNA]</scope>
    <source>
        <strain evidence="4">CFBP2957</strain>
        <plasmid evidence="4">RCFBPv3_mp</plasmid>
    </source>
</reference>
<keyword evidence="1" id="KW-0964">Secreted</keyword>
<dbReference type="Pfam" id="PF14496">
    <property type="entry name" value="NEL"/>
    <property type="match status" value="1"/>
</dbReference>
<gene>
    <name evidence="4" type="ORF">RCFBP_mp30249</name>
</gene>
<dbReference type="InterPro" id="IPR029487">
    <property type="entry name" value="NEL_dom"/>
</dbReference>
<feature type="region of interest" description="Disordered" evidence="2">
    <location>
        <begin position="14"/>
        <end position="41"/>
    </location>
</feature>
<proteinExistence type="inferred from homology"/>
<evidence type="ECO:0000313" key="4">
    <source>
        <dbReference type="EMBL" id="CBJ54335.1"/>
    </source>
</evidence>
<feature type="active site" description="Glycyl thioester intermediate" evidence="1">
    <location>
        <position position="163"/>
    </location>
</feature>
<keyword evidence="1" id="KW-0833">Ubl conjugation pathway</keyword>
<keyword evidence="1" id="KW-0832">Ubl conjugation</keyword>
<dbReference type="AlphaFoldDB" id="D8P5Z9"/>